<evidence type="ECO:0000256" key="3">
    <source>
        <dbReference type="ARBA" id="ARBA00022448"/>
    </source>
</evidence>
<dbReference type="PANTHER" id="PTHR31803:SF3">
    <property type="entry name" value="ALTERNATIVE OXIDASE"/>
    <property type="match status" value="1"/>
</dbReference>
<keyword evidence="10 18" id="KW-1133">Transmembrane helix</keyword>
<evidence type="ECO:0000256" key="6">
    <source>
        <dbReference type="ARBA" id="ARBA00022723"/>
    </source>
</evidence>
<evidence type="ECO:0000256" key="18">
    <source>
        <dbReference type="SAM" id="Phobius"/>
    </source>
</evidence>
<dbReference type="Pfam" id="PF01786">
    <property type="entry name" value="AOX"/>
    <property type="match status" value="1"/>
</dbReference>
<feature type="binding site" evidence="16">
    <location>
        <position position="192"/>
    </location>
    <ligand>
        <name>Fe cation</name>
        <dbReference type="ChEBI" id="CHEBI:24875"/>
        <label>1</label>
    </ligand>
</feature>
<feature type="transmembrane region" description="Helical" evidence="18">
    <location>
        <begin position="145"/>
        <end position="166"/>
    </location>
</feature>
<keyword evidence="8" id="KW-0809">Transit peptide</keyword>
<dbReference type="GO" id="GO:0046872">
    <property type="term" value="F:metal ion binding"/>
    <property type="evidence" value="ECO:0007669"/>
    <property type="project" value="UniProtKB-UniRule"/>
</dbReference>
<dbReference type="OrthoDB" id="16906at2759"/>
<proteinExistence type="inferred from homology"/>
<dbReference type="EMBL" id="VXIS01000164">
    <property type="protein sequence ID" value="KAA8899652.1"/>
    <property type="molecule type" value="Genomic_DNA"/>
</dbReference>
<evidence type="ECO:0000256" key="7">
    <source>
        <dbReference type="ARBA" id="ARBA00022792"/>
    </source>
</evidence>
<dbReference type="InterPro" id="IPR038659">
    <property type="entry name" value="AOX_sf"/>
</dbReference>
<feature type="binding site" evidence="16">
    <location>
        <position position="301"/>
    </location>
    <ligand>
        <name>Fe cation</name>
        <dbReference type="ChEBI" id="CHEBI:24875"/>
        <label>2</label>
    </ligand>
</feature>
<comment type="function">
    <text evidence="15">Catalyzes cyanide-resistant oxygen consumption. May increase respiration when the cytochrome respiratory pathway is restricted, or in response to low temperatures.</text>
</comment>
<feature type="binding site" evidence="16">
    <location>
        <position position="298"/>
    </location>
    <ligand>
        <name>Fe cation</name>
        <dbReference type="ChEBI" id="CHEBI:24875"/>
        <label>1</label>
    </ligand>
</feature>
<evidence type="ECO:0000256" key="1">
    <source>
        <dbReference type="ARBA" id="ARBA00004292"/>
    </source>
</evidence>
<dbReference type="Gene3D" id="1.20.1260.140">
    <property type="entry name" value="Alternative oxidase"/>
    <property type="match status" value="1"/>
</dbReference>
<keyword evidence="11 17" id="KW-0560">Oxidoreductase</keyword>
<dbReference type="PIRSF" id="PIRSF005229">
    <property type="entry name" value="AOX"/>
    <property type="match status" value="1"/>
</dbReference>
<evidence type="ECO:0000256" key="15">
    <source>
        <dbReference type="ARBA" id="ARBA00025285"/>
    </source>
</evidence>
<evidence type="ECO:0000256" key="11">
    <source>
        <dbReference type="ARBA" id="ARBA00023002"/>
    </source>
</evidence>
<keyword evidence="4 17" id="KW-0679">Respiratory chain</keyword>
<comment type="cofactor">
    <cofactor evidence="16 17">
        <name>Fe cation</name>
        <dbReference type="ChEBI" id="CHEBI:24875"/>
    </cofactor>
    <text evidence="16 17">Binds 2 iron ions per subunit.</text>
</comment>
<feature type="binding site" evidence="16">
    <location>
        <position position="298"/>
    </location>
    <ligand>
        <name>Fe cation</name>
        <dbReference type="ChEBI" id="CHEBI:24875"/>
        <label>2</label>
    </ligand>
</feature>
<evidence type="ECO:0000256" key="8">
    <source>
        <dbReference type="ARBA" id="ARBA00022946"/>
    </source>
</evidence>
<keyword evidence="13" id="KW-0496">Mitochondrion</keyword>
<dbReference type="GO" id="GO:0098803">
    <property type="term" value="C:respiratory chain complex"/>
    <property type="evidence" value="ECO:0007669"/>
    <property type="project" value="UniProtKB-UniRule"/>
</dbReference>
<dbReference type="GO" id="GO:0010230">
    <property type="term" value="P:alternative respiration"/>
    <property type="evidence" value="ECO:0007669"/>
    <property type="project" value="TreeGrafter"/>
</dbReference>
<keyword evidence="5 17" id="KW-0812">Transmembrane</keyword>
<feature type="binding site" evidence="16">
    <location>
        <position position="153"/>
    </location>
    <ligand>
        <name>Fe cation</name>
        <dbReference type="ChEBI" id="CHEBI:24875"/>
        <label>1</label>
    </ligand>
</feature>
<dbReference type="GO" id="GO:0005743">
    <property type="term" value="C:mitochondrial inner membrane"/>
    <property type="evidence" value="ECO:0007669"/>
    <property type="project" value="UniProtKB-SubCell"/>
</dbReference>
<dbReference type="PANTHER" id="PTHR31803">
    <property type="entry name" value="ALTERNATIVE OXIDASE"/>
    <property type="match status" value="1"/>
</dbReference>
<evidence type="ECO:0000256" key="2">
    <source>
        <dbReference type="ARBA" id="ARBA00008388"/>
    </source>
</evidence>
<keyword evidence="14 17" id="KW-0472">Membrane</keyword>
<keyword evidence="9 17" id="KW-0249">Electron transport</keyword>
<feature type="binding site" evidence="16">
    <location>
        <position position="195"/>
    </location>
    <ligand>
        <name>Fe cation</name>
        <dbReference type="ChEBI" id="CHEBI:24875"/>
        <label>1</label>
    </ligand>
</feature>
<evidence type="ECO:0000256" key="13">
    <source>
        <dbReference type="ARBA" id="ARBA00023128"/>
    </source>
</evidence>
<comment type="caution">
    <text evidence="19">The sequence shown here is derived from an EMBL/GenBank/DDBJ whole genome shotgun (WGS) entry which is preliminary data.</text>
</comment>
<reference evidence="19 20" key="1">
    <citation type="submission" date="2019-09" db="EMBL/GenBank/DDBJ databases">
        <title>Draft genome of the ectomycorrhizal ascomycete Sphaerosporella brunnea.</title>
        <authorList>
            <consortium name="DOE Joint Genome Institute"/>
            <person name="Benucci G.M."/>
            <person name="Marozzi G."/>
            <person name="Antonielli L."/>
            <person name="Sanchez S."/>
            <person name="Marco P."/>
            <person name="Wang X."/>
            <person name="Falini L.B."/>
            <person name="Barry K."/>
            <person name="Haridas S."/>
            <person name="Lipzen A."/>
            <person name="Labutti K."/>
            <person name="Grigoriev I.V."/>
            <person name="Murat C."/>
            <person name="Martin F."/>
            <person name="Albertini E."/>
            <person name="Donnini D."/>
            <person name="Bonito G."/>
        </authorList>
    </citation>
    <scope>NUCLEOTIDE SEQUENCE [LARGE SCALE GENOMIC DNA]</scope>
    <source>
        <strain evidence="19 20">Sb_GMNB300</strain>
    </source>
</reference>
<dbReference type="Proteomes" id="UP000326924">
    <property type="component" value="Unassembled WGS sequence"/>
</dbReference>
<evidence type="ECO:0000256" key="16">
    <source>
        <dbReference type="PIRSR" id="PIRSR005229-1"/>
    </source>
</evidence>
<evidence type="ECO:0000256" key="5">
    <source>
        <dbReference type="ARBA" id="ARBA00022692"/>
    </source>
</evidence>
<comment type="similarity">
    <text evidence="2 17">Belongs to the alternative oxidase family.</text>
</comment>
<accession>A0A5J5EQN1</accession>
<name>A0A5J5EQN1_9PEZI</name>
<organism evidence="19 20">
    <name type="scientific">Sphaerosporella brunnea</name>
    <dbReference type="NCBI Taxonomy" id="1250544"/>
    <lineage>
        <taxon>Eukaryota</taxon>
        <taxon>Fungi</taxon>
        <taxon>Dikarya</taxon>
        <taxon>Ascomycota</taxon>
        <taxon>Pezizomycotina</taxon>
        <taxon>Pezizomycetes</taxon>
        <taxon>Pezizales</taxon>
        <taxon>Pyronemataceae</taxon>
        <taxon>Sphaerosporella</taxon>
    </lineage>
</organism>
<evidence type="ECO:0000313" key="19">
    <source>
        <dbReference type="EMBL" id="KAA8899652.1"/>
    </source>
</evidence>
<feature type="binding site" evidence="16">
    <location>
        <position position="192"/>
    </location>
    <ligand>
        <name>Fe cation</name>
        <dbReference type="ChEBI" id="CHEBI:24875"/>
        <label>2</label>
    </ligand>
</feature>
<keyword evidence="7" id="KW-0999">Mitochondrion inner membrane</keyword>
<dbReference type="AlphaFoldDB" id="A0A5J5EQN1"/>
<gene>
    <name evidence="19" type="ORF">FN846DRAFT_171749</name>
</gene>
<dbReference type="EC" id="1.-.-.-" evidence="17"/>
<evidence type="ECO:0000256" key="14">
    <source>
        <dbReference type="ARBA" id="ARBA00023136"/>
    </source>
</evidence>
<protein>
    <recommendedName>
        <fullName evidence="17">Alternative oxidase</fullName>
        <ecNumber evidence="17">1.-.-.-</ecNumber>
    </recommendedName>
</protein>
<dbReference type="GO" id="GO:0009916">
    <property type="term" value="F:alternative oxidase activity"/>
    <property type="evidence" value="ECO:0007669"/>
    <property type="project" value="UniProtKB-UniRule"/>
</dbReference>
<evidence type="ECO:0000256" key="4">
    <source>
        <dbReference type="ARBA" id="ARBA00022660"/>
    </source>
</evidence>
<feature type="binding site" evidence="16">
    <location>
        <position position="243"/>
    </location>
    <ligand>
        <name>Fe cation</name>
        <dbReference type="ChEBI" id="CHEBI:24875"/>
        <label>2</label>
    </ligand>
</feature>
<evidence type="ECO:0000256" key="10">
    <source>
        <dbReference type="ARBA" id="ARBA00022989"/>
    </source>
</evidence>
<sequence>MLSRTTTRAVCTATLPHLISSQVRPACAVLLRHAQTHSKRTFTSTTLVQRPQRNLPELKLKLESEYTHAEPAWPHPVYTAEQMEQIKIAHRRCDNWSDWAALSAVRILRWSFDLATGYRHNKAVALDKKDPSAAKQKYSMSEEKWLTRLIFLESIAGVPGMVGGMVRHLHSLRVLRRDNGWIQTLLEESQNERMHLLTFLKFREPGIFMRTMLLGAQGVFFNLFFVAYLVSPKTCHRFVGYLEEEAVVTYTRTIADLEAGFLPKWENMEAPQIAKDYFKLPEGKDKVIDLLHVVRADEAKHREVNHTLANLEQNKDPNPYVAEFPKGAPRPTKGLEWVKGTGWEREELAKLAVLPVPVTVNTTATTAPTPSA</sequence>
<evidence type="ECO:0000313" key="20">
    <source>
        <dbReference type="Proteomes" id="UP000326924"/>
    </source>
</evidence>
<keyword evidence="6 16" id="KW-0479">Metal-binding</keyword>
<dbReference type="FunFam" id="1.20.1260.140:FF:000002">
    <property type="entry name" value="Alternative oxidase"/>
    <property type="match status" value="1"/>
</dbReference>
<keyword evidence="20" id="KW-1185">Reference proteome</keyword>
<keyword evidence="3" id="KW-0813">Transport</keyword>
<evidence type="ECO:0000256" key="12">
    <source>
        <dbReference type="ARBA" id="ARBA00023004"/>
    </source>
</evidence>
<dbReference type="CDD" id="cd01053">
    <property type="entry name" value="AOX"/>
    <property type="match status" value="1"/>
</dbReference>
<dbReference type="InParanoid" id="A0A5J5EQN1"/>
<dbReference type="InterPro" id="IPR002680">
    <property type="entry name" value="AOX"/>
</dbReference>
<keyword evidence="12 16" id="KW-0408">Iron</keyword>
<evidence type="ECO:0000256" key="9">
    <source>
        <dbReference type="ARBA" id="ARBA00022982"/>
    </source>
</evidence>
<comment type="subcellular location">
    <subcellularLocation>
        <location evidence="1">Mitochondrion inner membrane</location>
        <topology evidence="1">Multi-pass membrane protein</topology>
        <orientation evidence="1">Matrix side</orientation>
    </subcellularLocation>
</comment>
<feature type="transmembrane region" description="Helical" evidence="18">
    <location>
        <begin position="207"/>
        <end position="230"/>
    </location>
</feature>
<evidence type="ECO:0000256" key="17">
    <source>
        <dbReference type="RuleBase" id="RU003779"/>
    </source>
</evidence>